<feature type="region of interest" description="Disordered" evidence="1">
    <location>
        <begin position="88"/>
        <end position="125"/>
    </location>
</feature>
<evidence type="ECO:0000256" key="1">
    <source>
        <dbReference type="SAM" id="MobiDB-lite"/>
    </source>
</evidence>
<dbReference type="AlphaFoldDB" id="A0A5B7E950"/>
<comment type="caution">
    <text evidence="2">The sequence shown here is derived from an EMBL/GenBank/DDBJ whole genome shotgun (WGS) entry which is preliminary data.</text>
</comment>
<name>A0A5B7E950_PORTR</name>
<sequence length="125" mass="13648">MQPTHPWGAGVRKPPIRLRSARGRRMGNLLTPAALSTQQSVVSIGGCVLPLGVVTWHLCKLAEFGGQVCWEAYQAKFELLAQGHTERPSTIYGEPRTSRASRRHPLPAPHSAQPLHAVLGPTHLH</sequence>
<reference evidence="2 3" key="1">
    <citation type="submission" date="2019-05" db="EMBL/GenBank/DDBJ databases">
        <title>Another draft genome of Portunus trituberculatus and its Hox gene families provides insights of decapod evolution.</title>
        <authorList>
            <person name="Jeong J.-H."/>
            <person name="Song I."/>
            <person name="Kim S."/>
            <person name="Choi T."/>
            <person name="Kim D."/>
            <person name="Ryu S."/>
            <person name="Kim W."/>
        </authorList>
    </citation>
    <scope>NUCLEOTIDE SEQUENCE [LARGE SCALE GENOMIC DNA]</scope>
    <source>
        <tissue evidence="2">Muscle</tissue>
    </source>
</reference>
<gene>
    <name evidence="2" type="ORF">E2C01_023017</name>
</gene>
<accession>A0A5B7E950</accession>
<evidence type="ECO:0000313" key="3">
    <source>
        <dbReference type="Proteomes" id="UP000324222"/>
    </source>
</evidence>
<organism evidence="2 3">
    <name type="scientific">Portunus trituberculatus</name>
    <name type="common">Swimming crab</name>
    <name type="synonym">Neptunus trituberculatus</name>
    <dbReference type="NCBI Taxonomy" id="210409"/>
    <lineage>
        <taxon>Eukaryota</taxon>
        <taxon>Metazoa</taxon>
        <taxon>Ecdysozoa</taxon>
        <taxon>Arthropoda</taxon>
        <taxon>Crustacea</taxon>
        <taxon>Multicrustacea</taxon>
        <taxon>Malacostraca</taxon>
        <taxon>Eumalacostraca</taxon>
        <taxon>Eucarida</taxon>
        <taxon>Decapoda</taxon>
        <taxon>Pleocyemata</taxon>
        <taxon>Brachyura</taxon>
        <taxon>Eubrachyura</taxon>
        <taxon>Portunoidea</taxon>
        <taxon>Portunidae</taxon>
        <taxon>Portuninae</taxon>
        <taxon>Portunus</taxon>
    </lineage>
</organism>
<proteinExistence type="predicted"/>
<evidence type="ECO:0000313" key="2">
    <source>
        <dbReference type="EMBL" id="MPC29766.1"/>
    </source>
</evidence>
<keyword evidence="3" id="KW-1185">Reference proteome</keyword>
<dbReference type="Proteomes" id="UP000324222">
    <property type="component" value="Unassembled WGS sequence"/>
</dbReference>
<dbReference type="EMBL" id="VSRR010002131">
    <property type="protein sequence ID" value="MPC29766.1"/>
    <property type="molecule type" value="Genomic_DNA"/>
</dbReference>
<protein>
    <submittedName>
        <fullName evidence="2">Uncharacterized protein</fullName>
    </submittedName>
</protein>